<evidence type="ECO:0000256" key="1">
    <source>
        <dbReference type="ARBA" id="ARBA00022737"/>
    </source>
</evidence>
<sequence>MNPSENASTNYIPTDNNACVETLTSLPTPLFQSECVVHGREILICGGYENQQCYSYHTVRNEYKFICSYPTEVLLRGHCVVKLVNKTKNSDEVTLLSFGGYPRHTLMMEYVSVWDNGDEAGIKDTKHCNKWITANDKKKKPVHIGRDKDNYEGARAVIGGSNNHLLFITYQLNNISVFDLNLFQFVKHKTLPITKDWPRCPLFISKSENKNEMLLFCDKKKLIINYNENCNKLQFCEIPVDVPIIKRCGSVYANDTVLFFGGMGNIVGFKEVALSIVHKYSIKQSQWMSCGHSLPIPLYDCTTVLSDDKKFVHIIGGKDDRKNAMTTHMKTKVESWVEEIEHREMKSENQPEEQSKKDTIETLDLKKHWSKDWINANVEAAKTVEGMIQKKEEDLSFKLEKKRFGKYYVYVIQRNLLIWNDVTIDGNVYVIDCAIPCQGKVGITTQLFVTAGATVDNKIKQSITPIQWNSKMHHDILLQLQDLANEEQQCLRKKLFDNALVYAKNSLRLSIDTFGYDHPFVANAYESMGDICYNKKNYCDSIGYYKKALQIRLDFFGNNHSEAKIAMKKRFTQAIDYFQKELKIRLDIFSNFKIELANTYNYLGSSHHHKGNYVEAIEYYKKALQIRLDIFGVDHNLVADLYNNLGRTYYVKKQYTDAIKCNETALKTRKLVFRNANKCVGDSCYYLGVIFEEMGEKKTACKYFEESWKIFNTVFGEWNKITLKAKKNVKKLLE</sequence>
<dbReference type="SUPFAM" id="SSF117281">
    <property type="entry name" value="Kelch motif"/>
    <property type="match status" value="1"/>
</dbReference>
<evidence type="ECO:0000256" key="2">
    <source>
        <dbReference type="ARBA" id="ARBA00022803"/>
    </source>
</evidence>
<evidence type="ECO:0000256" key="3">
    <source>
        <dbReference type="PROSITE-ProRule" id="PRU00339"/>
    </source>
</evidence>
<dbReference type="PANTHER" id="PTHR45641:SF1">
    <property type="entry name" value="AAA+ ATPASE DOMAIN-CONTAINING PROTEIN"/>
    <property type="match status" value="1"/>
</dbReference>
<keyword evidence="5" id="KW-1185">Reference proteome</keyword>
<dbReference type="SMART" id="SM00028">
    <property type="entry name" value="TPR"/>
    <property type="match status" value="4"/>
</dbReference>
<reference evidence="4 5" key="1">
    <citation type="journal article" date="2013" name="Curr. Biol.">
        <title>The Genome of the Foraminiferan Reticulomyxa filosa.</title>
        <authorList>
            <person name="Glockner G."/>
            <person name="Hulsmann N."/>
            <person name="Schleicher M."/>
            <person name="Noegel A.A."/>
            <person name="Eichinger L."/>
            <person name="Gallinger C."/>
            <person name="Pawlowski J."/>
            <person name="Sierra R."/>
            <person name="Euteneuer U."/>
            <person name="Pillet L."/>
            <person name="Moustafa A."/>
            <person name="Platzer M."/>
            <person name="Groth M."/>
            <person name="Szafranski K."/>
            <person name="Schliwa M."/>
        </authorList>
    </citation>
    <scope>NUCLEOTIDE SEQUENCE [LARGE SCALE GENOMIC DNA]</scope>
</reference>
<comment type="caution">
    <text evidence="4">The sequence shown here is derived from an EMBL/GenBank/DDBJ whole genome shotgun (WGS) entry which is preliminary data.</text>
</comment>
<protein>
    <submittedName>
        <fullName evidence="4">Putative tetratricopeptide TPR2 protein</fullName>
    </submittedName>
</protein>
<dbReference type="PROSITE" id="PS50293">
    <property type="entry name" value="TPR_REGION"/>
    <property type="match status" value="1"/>
</dbReference>
<keyword evidence="1" id="KW-0677">Repeat</keyword>
<name>X6NH05_RETFI</name>
<dbReference type="AlphaFoldDB" id="X6NH05"/>
<keyword evidence="2 3" id="KW-0802">TPR repeat</keyword>
<dbReference type="Gene3D" id="1.25.40.10">
    <property type="entry name" value="Tetratricopeptide repeat domain"/>
    <property type="match status" value="2"/>
</dbReference>
<dbReference type="InterPro" id="IPR019734">
    <property type="entry name" value="TPR_rpt"/>
</dbReference>
<proteinExistence type="predicted"/>
<accession>X6NH05</accession>
<dbReference type="PROSITE" id="PS50005">
    <property type="entry name" value="TPR"/>
    <property type="match status" value="1"/>
</dbReference>
<feature type="repeat" description="TPR" evidence="3">
    <location>
        <begin position="597"/>
        <end position="630"/>
    </location>
</feature>
<dbReference type="EMBL" id="ASPP01008704">
    <property type="protein sequence ID" value="ETO25183.1"/>
    <property type="molecule type" value="Genomic_DNA"/>
</dbReference>
<dbReference type="InterPro" id="IPR015915">
    <property type="entry name" value="Kelch-typ_b-propeller"/>
</dbReference>
<gene>
    <name evidence="4" type="ORF">RFI_11949</name>
</gene>
<evidence type="ECO:0000313" key="5">
    <source>
        <dbReference type="Proteomes" id="UP000023152"/>
    </source>
</evidence>
<dbReference type="Gene3D" id="2.120.10.80">
    <property type="entry name" value="Kelch-type beta propeller"/>
    <property type="match status" value="2"/>
</dbReference>
<evidence type="ECO:0000313" key="4">
    <source>
        <dbReference type="EMBL" id="ETO25183.1"/>
    </source>
</evidence>
<dbReference type="Proteomes" id="UP000023152">
    <property type="component" value="Unassembled WGS sequence"/>
</dbReference>
<dbReference type="InterPro" id="IPR011990">
    <property type="entry name" value="TPR-like_helical_dom_sf"/>
</dbReference>
<dbReference type="Pfam" id="PF13424">
    <property type="entry name" value="TPR_12"/>
    <property type="match status" value="1"/>
</dbReference>
<organism evidence="4 5">
    <name type="scientific">Reticulomyxa filosa</name>
    <dbReference type="NCBI Taxonomy" id="46433"/>
    <lineage>
        <taxon>Eukaryota</taxon>
        <taxon>Sar</taxon>
        <taxon>Rhizaria</taxon>
        <taxon>Retaria</taxon>
        <taxon>Foraminifera</taxon>
        <taxon>Monothalamids</taxon>
        <taxon>Reticulomyxidae</taxon>
        <taxon>Reticulomyxa</taxon>
    </lineage>
</organism>
<dbReference type="SUPFAM" id="SSF48452">
    <property type="entry name" value="TPR-like"/>
    <property type="match status" value="1"/>
</dbReference>
<dbReference type="PANTHER" id="PTHR45641">
    <property type="entry name" value="TETRATRICOPEPTIDE REPEAT PROTEIN (AFU_ORTHOLOGUE AFUA_6G03870)"/>
    <property type="match status" value="1"/>
</dbReference>